<keyword evidence="5" id="KW-1185">Reference proteome</keyword>
<dbReference type="Pfam" id="PF01408">
    <property type="entry name" value="GFO_IDH_MocA"/>
    <property type="match status" value="1"/>
</dbReference>
<dbReference type="Proteomes" id="UP000199071">
    <property type="component" value="Unassembled WGS sequence"/>
</dbReference>
<dbReference type="PANTHER" id="PTHR43818">
    <property type="entry name" value="BCDNA.GH03377"/>
    <property type="match status" value="1"/>
</dbReference>
<dbReference type="GO" id="GO:0000166">
    <property type="term" value="F:nucleotide binding"/>
    <property type="evidence" value="ECO:0007669"/>
    <property type="project" value="InterPro"/>
</dbReference>
<name>A0A1G6B9W0_9HYPH</name>
<dbReference type="EMBL" id="FMXQ01000002">
    <property type="protein sequence ID" value="SDB17273.1"/>
    <property type="molecule type" value="Genomic_DNA"/>
</dbReference>
<dbReference type="Gene3D" id="3.30.360.10">
    <property type="entry name" value="Dihydrodipicolinate Reductase, domain 2"/>
    <property type="match status" value="1"/>
</dbReference>
<dbReference type="SUPFAM" id="SSF51735">
    <property type="entry name" value="NAD(P)-binding Rossmann-fold domains"/>
    <property type="match status" value="1"/>
</dbReference>
<dbReference type="Gene3D" id="3.40.50.720">
    <property type="entry name" value="NAD(P)-binding Rossmann-like Domain"/>
    <property type="match status" value="1"/>
</dbReference>
<organism evidence="4 5">
    <name type="scientific">Bauldia litoralis</name>
    <dbReference type="NCBI Taxonomy" id="665467"/>
    <lineage>
        <taxon>Bacteria</taxon>
        <taxon>Pseudomonadati</taxon>
        <taxon>Pseudomonadota</taxon>
        <taxon>Alphaproteobacteria</taxon>
        <taxon>Hyphomicrobiales</taxon>
        <taxon>Kaistiaceae</taxon>
        <taxon>Bauldia</taxon>
    </lineage>
</organism>
<keyword evidence="1" id="KW-0560">Oxidoreductase</keyword>
<feature type="domain" description="Gfo/Idh/MocA-like oxidoreductase N-terminal" evidence="2">
    <location>
        <begin position="19"/>
        <end position="124"/>
    </location>
</feature>
<dbReference type="Pfam" id="PF22725">
    <property type="entry name" value="GFO_IDH_MocA_C3"/>
    <property type="match status" value="1"/>
</dbReference>
<dbReference type="STRING" id="665467.SAMN02982931_01388"/>
<evidence type="ECO:0000313" key="4">
    <source>
        <dbReference type="EMBL" id="SDB17273.1"/>
    </source>
</evidence>
<reference evidence="4 5" key="1">
    <citation type="submission" date="2016-10" db="EMBL/GenBank/DDBJ databases">
        <authorList>
            <person name="de Groot N.N."/>
        </authorList>
    </citation>
    <scope>NUCLEOTIDE SEQUENCE [LARGE SCALE GENOMIC DNA]</scope>
    <source>
        <strain evidence="4 5">ATCC 35022</strain>
    </source>
</reference>
<dbReference type="OrthoDB" id="9792935at2"/>
<dbReference type="GO" id="GO:0016491">
    <property type="term" value="F:oxidoreductase activity"/>
    <property type="evidence" value="ECO:0007669"/>
    <property type="project" value="UniProtKB-KW"/>
</dbReference>
<feature type="domain" description="GFO/IDH/MocA-like oxidoreductase" evidence="3">
    <location>
        <begin position="135"/>
        <end position="277"/>
    </location>
</feature>
<dbReference type="InterPro" id="IPR036291">
    <property type="entry name" value="NAD(P)-bd_dom_sf"/>
</dbReference>
<gene>
    <name evidence="4" type="ORF">SAMN02982931_01388</name>
</gene>
<dbReference type="InterPro" id="IPR000683">
    <property type="entry name" value="Gfo/Idh/MocA-like_OxRdtase_N"/>
</dbReference>
<dbReference type="SUPFAM" id="SSF55347">
    <property type="entry name" value="Glyceraldehyde-3-phosphate dehydrogenase-like, C-terminal domain"/>
    <property type="match status" value="1"/>
</dbReference>
<evidence type="ECO:0000259" key="2">
    <source>
        <dbReference type="Pfam" id="PF01408"/>
    </source>
</evidence>
<protein>
    <submittedName>
        <fullName evidence="4">Glucose-fructose oxidoreductase</fullName>
    </submittedName>
</protein>
<dbReference type="RefSeq" id="WP_090875648.1">
    <property type="nucleotide sequence ID" value="NZ_FMXQ01000002.1"/>
</dbReference>
<proteinExistence type="predicted"/>
<dbReference type="PANTHER" id="PTHR43818:SF11">
    <property type="entry name" value="BCDNA.GH03377"/>
    <property type="match status" value="1"/>
</dbReference>
<dbReference type="InterPro" id="IPR050463">
    <property type="entry name" value="Gfo/Idh/MocA_oxidrdct_glycsds"/>
</dbReference>
<dbReference type="AlphaFoldDB" id="A0A1G6B9W0"/>
<dbReference type="InterPro" id="IPR055170">
    <property type="entry name" value="GFO_IDH_MocA-like_dom"/>
</dbReference>
<evidence type="ECO:0000259" key="3">
    <source>
        <dbReference type="Pfam" id="PF22725"/>
    </source>
</evidence>
<sequence>MARHKIVGISFDHMHMGDLLRAVSEHPDAEIAGIFDPDAARMQTAIDQFGIPEDRVHTDLEACLATTGADIAILCSATGEHADYVEKIAPHGLHILVEKPFAASVADARRMIAAMEGTDRRLAINWPVAWSPTHNTAKRLLDEGTIGRLTEVHYYGGNRGPLYHLADKVEVSPQEVEALKPTSWWYRKASGGGSLLDYLGYGVTFGTWFFRGEAPIEVTTVVDETPGIEVDQHSITVCRYAGGLSKFETRWGTFTDPWTLQPQPKSGFVMVGSDGTISSYDYDDFVTVQTRAEPAATPVAVAPLPEGRRGPIEYMLARIDDGAPITGALDPELCLIGQRIVDSAVLSAATRRTVGLVS</sequence>
<evidence type="ECO:0000256" key="1">
    <source>
        <dbReference type="ARBA" id="ARBA00023002"/>
    </source>
</evidence>
<evidence type="ECO:0000313" key="5">
    <source>
        <dbReference type="Proteomes" id="UP000199071"/>
    </source>
</evidence>
<accession>A0A1G6B9W0</accession>